<keyword evidence="4 12" id="KW-1133">Transmembrane helix</keyword>
<dbReference type="InterPro" id="IPR001807">
    <property type="entry name" value="ClC"/>
</dbReference>
<evidence type="ECO:0000256" key="2">
    <source>
        <dbReference type="ARBA" id="ARBA00022448"/>
    </source>
</evidence>
<dbReference type="RefSeq" id="WP_324668645.1">
    <property type="nucleotide sequence ID" value="NZ_CP141614.1"/>
</dbReference>
<dbReference type="Pfam" id="PF02080">
    <property type="entry name" value="TrkA_C"/>
    <property type="match status" value="1"/>
</dbReference>
<dbReference type="InterPro" id="IPR046342">
    <property type="entry name" value="CBS_dom_sf"/>
</dbReference>
<evidence type="ECO:0000256" key="4">
    <source>
        <dbReference type="ARBA" id="ARBA00022989"/>
    </source>
</evidence>
<feature type="transmembrane region" description="Helical" evidence="12">
    <location>
        <begin position="77"/>
        <end position="99"/>
    </location>
</feature>
<evidence type="ECO:0000256" key="12">
    <source>
        <dbReference type="SAM" id="Phobius"/>
    </source>
</evidence>
<evidence type="ECO:0000256" key="8">
    <source>
        <dbReference type="ARBA" id="ARBA00023214"/>
    </source>
</evidence>
<dbReference type="SUPFAM" id="SSF81340">
    <property type="entry name" value="Clc chloride channel"/>
    <property type="match status" value="1"/>
</dbReference>
<dbReference type="SMART" id="SM00116">
    <property type="entry name" value="CBS"/>
    <property type="match status" value="2"/>
</dbReference>
<dbReference type="Pfam" id="PF00654">
    <property type="entry name" value="Voltage_CLC"/>
    <property type="match status" value="1"/>
</dbReference>
<dbReference type="PROSITE" id="PS51371">
    <property type="entry name" value="CBS"/>
    <property type="match status" value="2"/>
</dbReference>
<keyword evidence="5" id="KW-0406">Ion transport</keyword>
<evidence type="ECO:0000259" key="14">
    <source>
        <dbReference type="PROSITE" id="PS51371"/>
    </source>
</evidence>
<feature type="transmembrane region" description="Helical" evidence="12">
    <location>
        <begin position="282"/>
        <end position="300"/>
    </location>
</feature>
<evidence type="ECO:0000313" key="15">
    <source>
        <dbReference type="EMBL" id="WRP14331.1"/>
    </source>
</evidence>
<keyword evidence="7" id="KW-0869">Chloride channel</keyword>
<feature type="transmembrane region" description="Helical" evidence="12">
    <location>
        <begin position="410"/>
        <end position="430"/>
    </location>
</feature>
<dbReference type="InterPro" id="IPR014743">
    <property type="entry name" value="Cl-channel_core"/>
</dbReference>
<keyword evidence="9" id="KW-0407">Ion channel</keyword>
<feature type="transmembrane region" description="Helical" evidence="12">
    <location>
        <begin position="347"/>
        <end position="367"/>
    </location>
</feature>
<evidence type="ECO:0000256" key="3">
    <source>
        <dbReference type="ARBA" id="ARBA00022692"/>
    </source>
</evidence>
<feature type="domain" description="CBS" evidence="14">
    <location>
        <begin position="465"/>
        <end position="522"/>
    </location>
</feature>
<dbReference type="Gene3D" id="3.10.580.10">
    <property type="entry name" value="CBS-domain"/>
    <property type="match status" value="1"/>
</dbReference>
<dbReference type="InterPro" id="IPR006037">
    <property type="entry name" value="RCK_C"/>
</dbReference>
<dbReference type="Gene3D" id="1.10.3080.10">
    <property type="entry name" value="Clc chloride channel"/>
    <property type="match status" value="1"/>
</dbReference>
<dbReference type="SUPFAM" id="SSF116726">
    <property type="entry name" value="TrkA C-terminal domain-like"/>
    <property type="match status" value="1"/>
</dbReference>
<keyword evidence="6 12" id="KW-0472">Membrane</keyword>
<organism evidence="15 16">
    <name type="scientific">Geochorda subterranea</name>
    <dbReference type="NCBI Taxonomy" id="3109564"/>
    <lineage>
        <taxon>Bacteria</taxon>
        <taxon>Bacillati</taxon>
        <taxon>Bacillota</taxon>
        <taxon>Limnochordia</taxon>
        <taxon>Limnochordales</taxon>
        <taxon>Geochordaceae</taxon>
        <taxon>Geochorda</taxon>
    </lineage>
</organism>
<keyword evidence="16" id="KW-1185">Reference proteome</keyword>
<evidence type="ECO:0000256" key="5">
    <source>
        <dbReference type="ARBA" id="ARBA00023065"/>
    </source>
</evidence>
<reference evidence="16" key="1">
    <citation type="submission" date="2023-12" db="EMBL/GenBank/DDBJ databases">
        <title>Novel isolates from deep terrestrial aquifers shed light on the physiology and ecology of the class Limnochordia.</title>
        <authorList>
            <person name="Karnachuk O.V."/>
            <person name="Lukina A.P."/>
            <person name="Avakyan M.R."/>
            <person name="Kadnikov V."/>
            <person name="Begmatov S."/>
            <person name="Beletsky A.V."/>
            <person name="Mardanov A.V."/>
            <person name="Ravin N.V."/>
        </authorList>
    </citation>
    <scope>NUCLEOTIDE SEQUENCE [LARGE SCALE GENOMIC DNA]</scope>
    <source>
        <strain evidence="16">LN</strain>
    </source>
</reference>
<feature type="transmembrane region" description="Helical" evidence="12">
    <location>
        <begin position="379"/>
        <end position="404"/>
    </location>
</feature>
<evidence type="ECO:0000256" key="6">
    <source>
        <dbReference type="ARBA" id="ARBA00023136"/>
    </source>
</evidence>
<dbReference type="PANTHER" id="PTHR43427:SF6">
    <property type="entry name" value="CHLORIDE CHANNEL PROTEIN CLC-E"/>
    <property type="match status" value="1"/>
</dbReference>
<keyword evidence="3 12" id="KW-0812">Transmembrane</keyword>
<keyword evidence="10" id="KW-0129">CBS domain</keyword>
<proteinExistence type="predicted"/>
<feature type="transmembrane region" description="Helical" evidence="12">
    <location>
        <begin position="32"/>
        <end position="56"/>
    </location>
</feature>
<dbReference type="PROSITE" id="PS51202">
    <property type="entry name" value="RCK_C"/>
    <property type="match status" value="1"/>
</dbReference>
<evidence type="ECO:0000256" key="1">
    <source>
        <dbReference type="ARBA" id="ARBA00004141"/>
    </source>
</evidence>
<dbReference type="InterPro" id="IPR036721">
    <property type="entry name" value="RCK_C_sf"/>
</dbReference>
<evidence type="ECO:0000259" key="13">
    <source>
        <dbReference type="PROSITE" id="PS51202"/>
    </source>
</evidence>
<evidence type="ECO:0000313" key="16">
    <source>
        <dbReference type="Proteomes" id="UP001333102"/>
    </source>
</evidence>
<sequence length="700" mass="73256">MGVVSRRVGQAVFGWRQGRAWTHLFGPRGEPVVLVVLALVVGVIGGLGAIVFRWMIQLCTSLFTAPAGMAASTGLRTLMALATPAVGLVVVTAIARYLAPEVKGHGVPQILEALALRGGRIHPRVATFGIVSPAITIGSGGSVGQEGPIALIGAAFGSIVGQVLRLPDRYVAVLLACGSAAGVAATFQAPIAGAFFGLEVVLGSYAMGAVVPVLLAAVAGGITFRALMGGELVLPAPPYALHHPARLLPVLLLGVLAGLAGVAYTRGLERVETLSERWRAPFWLKAALGGVAVGAIGLLWPQVLRVGYETMEQAVTGRLPLATMGGLLVAKYVATLITIGAGGSGGVFAPSLFLGTMLGGLFGGVLQRWSPALVVGGEPYAVVGMGAIFAAAAQAPLTAITIILEMTGDWGLTMGVMGACAISYLVHGSLSRDSMYTVRLSRRGIVIVRGAEVRPTERVTVQAAMTGPGAPIHRDAPVRDAYRRLVQEDHEPLMVVDDDGRLVGVVSLSDLRTVPGVSSSDLPVGAIARTSVVTVYPDDTLERAMRRFGVYDFAMLPVVARDDPRRVIGRLRRSDVLRAYHTYTMHTSEVAVRIDFLRDAHGDQGAFREAVLTEQSPVAGHALAQLRLPSECVLVTVRRGPEVLVPHGDTTLQPGDRVLVFAVPAERADALAAWLGGGPSPSRYPANRRRTTLSASETAP</sequence>
<dbReference type="InterPro" id="IPR000644">
    <property type="entry name" value="CBS_dom"/>
</dbReference>
<feature type="domain" description="RCK C-terminal" evidence="13">
    <location>
        <begin position="594"/>
        <end position="677"/>
    </location>
</feature>
<feature type="transmembrane region" description="Helical" evidence="12">
    <location>
        <begin position="245"/>
        <end position="262"/>
    </location>
</feature>
<accession>A0ABZ1BP43</accession>
<dbReference type="PANTHER" id="PTHR43427">
    <property type="entry name" value="CHLORIDE CHANNEL PROTEIN CLC-E"/>
    <property type="match status" value="1"/>
</dbReference>
<feature type="region of interest" description="Disordered" evidence="11">
    <location>
        <begin position="679"/>
        <end position="700"/>
    </location>
</feature>
<keyword evidence="8" id="KW-0868">Chloride</keyword>
<evidence type="ECO:0000256" key="11">
    <source>
        <dbReference type="SAM" id="MobiDB-lite"/>
    </source>
</evidence>
<dbReference type="Proteomes" id="UP001333102">
    <property type="component" value="Chromosome"/>
</dbReference>
<dbReference type="InterPro" id="IPR050368">
    <property type="entry name" value="ClC-type_chloride_channel"/>
</dbReference>
<evidence type="ECO:0000256" key="10">
    <source>
        <dbReference type="PROSITE-ProRule" id="PRU00703"/>
    </source>
</evidence>
<dbReference type="Gene3D" id="3.30.70.1450">
    <property type="entry name" value="Regulator of K+ conductance, C-terminal domain"/>
    <property type="match status" value="1"/>
</dbReference>
<protein>
    <submittedName>
        <fullName evidence="15">Chloride channel protein</fullName>
    </submittedName>
</protein>
<dbReference type="EMBL" id="CP141614">
    <property type="protein sequence ID" value="WRP14331.1"/>
    <property type="molecule type" value="Genomic_DNA"/>
</dbReference>
<evidence type="ECO:0000256" key="7">
    <source>
        <dbReference type="ARBA" id="ARBA00023173"/>
    </source>
</evidence>
<keyword evidence="2" id="KW-0813">Transport</keyword>
<feature type="transmembrane region" description="Helical" evidence="12">
    <location>
        <begin position="321"/>
        <end position="341"/>
    </location>
</feature>
<dbReference type="CDD" id="cd00400">
    <property type="entry name" value="Voltage_gated_ClC"/>
    <property type="match status" value="1"/>
</dbReference>
<feature type="transmembrane region" description="Helical" evidence="12">
    <location>
        <begin position="202"/>
        <end position="224"/>
    </location>
</feature>
<dbReference type="SUPFAM" id="SSF54631">
    <property type="entry name" value="CBS-domain pair"/>
    <property type="match status" value="1"/>
</dbReference>
<name>A0ABZ1BP43_9FIRM</name>
<evidence type="ECO:0000256" key="9">
    <source>
        <dbReference type="ARBA" id="ARBA00023303"/>
    </source>
</evidence>
<dbReference type="Pfam" id="PF00571">
    <property type="entry name" value="CBS"/>
    <property type="match status" value="2"/>
</dbReference>
<feature type="transmembrane region" description="Helical" evidence="12">
    <location>
        <begin position="171"/>
        <end position="196"/>
    </location>
</feature>
<comment type="subcellular location">
    <subcellularLocation>
        <location evidence="1">Membrane</location>
        <topology evidence="1">Multi-pass membrane protein</topology>
    </subcellularLocation>
</comment>
<feature type="domain" description="CBS" evidence="14">
    <location>
        <begin position="528"/>
        <end position="588"/>
    </location>
</feature>
<gene>
    <name evidence="15" type="ORF">VLY81_13060</name>
</gene>
<dbReference type="PRINTS" id="PR00762">
    <property type="entry name" value="CLCHANNEL"/>
</dbReference>